<keyword evidence="2" id="KW-1185">Reference proteome</keyword>
<dbReference type="AlphaFoldDB" id="A0A139GTC9"/>
<comment type="caution">
    <text evidence="1">The sequence shown here is derived from an EMBL/GenBank/DDBJ whole genome shotgun (WGS) entry which is preliminary data.</text>
</comment>
<proteinExistence type="predicted"/>
<dbReference type="Proteomes" id="UP000073492">
    <property type="component" value="Unassembled WGS sequence"/>
</dbReference>
<organism evidence="1 2">
    <name type="scientific">Pseudocercospora musae</name>
    <dbReference type="NCBI Taxonomy" id="113226"/>
    <lineage>
        <taxon>Eukaryota</taxon>
        <taxon>Fungi</taxon>
        <taxon>Dikarya</taxon>
        <taxon>Ascomycota</taxon>
        <taxon>Pezizomycotina</taxon>
        <taxon>Dothideomycetes</taxon>
        <taxon>Dothideomycetidae</taxon>
        <taxon>Mycosphaerellales</taxon>
        <taxon>Mycosphaerellaceae</taxon>
        <taxon>Pseudocercospora</taxon>
    </lineage>
</organism>
<dbReference type="EMBL" id="LFZO01001307">
    <property type="protein sequence ID" value="KXS93431.1"/>
    <property type="molecule type" value="Genomic_DNA"/>
</dbReference>
<accession>A0A139GTC9</accession>
<protein>
    <submittedName>
        <fullName evidence="1">Uncharacterized protein</fullName>
    </submittedName>
</protein>
<gene>
    <name evidence="1" type="ORF">AC579_692</name>
</gene>
<name>A0A139GTC9_9PEZI</name>
<sequence length="181" mass="20333">MSTALSNVPRITEQDTSPYSWQLAAGNVDAASILAYFKRQSATRAKRPELPKVLGTGARLSRRPKIDHAGQSHPPSREGELACLVFLSAQGEIAAIPVMAWWECQSAVRNREPRQECYRLPSWLDARLPNWWSQTRLVVGNQHKALAKLKGWTLRVMEGQRGPSTDVSDLIAAIFIVLRWF</sequence>
<reference evidence="1 2" key="1">
    <citation type="submission" date="2015-07" db="EMBL/GenBank/DDBJ databases">
        <title>Comparative genomics of the Sigatoka disease complex on banana suggests a link between parallel evolutionary changes in Pseudocercospora fijiensis and Pseudocercospora eumusae and increased virulence on the banana host.</title>
        <authorList>
            <person name="Chang T.-C."/>
            <person name="Salvucci A."/>
            <person name="Crous P.W."/>
            <person name="Stergiopoulos I."/>
        </authorList>
    </citation>
    <scope>NUCLEOTIDE SEQUENCE [LARGE SCALE GENOMIC DNA]</scope>
    <source>
        <strain evidence="1 2">CBS 116634</strain>
    </source>
</reference>
<evidence type="ECO:0000313" key="1">
    <source>
        <dbReference type="EMBL" id="KXS93431.1"/>
    </source>
</evidence>
<evidence type="ECO:0000313" key="2">
    <source>
        <dbReference type="Proteomes" id="UP000073492"/>
    </source>
</evidence>